<gene>
    <name evidence="1" type="ORF">AKL21_05385</name>
</gene>
<accession>A0A267HT64</accession>
<dbReference type="Pfam" id="PF11372">
    <property type="entry name" value="DUF3173"/>
    <property type="match status" value="1"/>
</dbReference>
<reference evidence="1 2" key="1">
    <citation type="submission" date="2015-08" db="EMBL/GenBank/DDBJ databases">
        <title>Enterococcus genome sequence.</title>
        <authorList>
            <person name="Acedo J.Z."/>
            <person name="Vederas J.C."/>
        </authorList>
    </citation>
    <scope>NUCLEOTIDE SEQUENCE [LARGE SCALE GENOMIC DNA]</scope>
    <source>
        <strain evidence="1 2">49</strain>
    </source>
</reference>
<evidence type="ECO:0000313" key="2">
    <source>
        <dbReference type="Proteomes" id="UP000216797"/>
    </source>
</evidence>
<dbReference type="RefSeq" id="WP_010744402.1">
    <property type="nucleotide sequence ID" value="NZ_JBHLVQ010000018.1"/>
</dbReference>
<dbReference type="Proteomes" id="UP000216797">
    <property type="component" value="Unassembled WGS sequence"/>
</dbReference>
<organism evidence="1 2">
    <name type="scientific">Enterococcus canintestini</name>
    <dbReference type="NCBI Taxonomy" id="317010"/>
    <lineage>
        <taxon>Bacteria</taxon>
        <taxon>Bacillati</taxon>
        <taxon>Bacillota</taxon>
        <taxon>Bacilli</taxon>
        <taxon>Lactobacillales</taxon>
        <taxon>Enterococcaceae</taxon>
        <taxon>Enterococcus</taxon>
    </lineage>
</organism>
<protein>
    <recommendedName>
        <fullName evidence="3">DUF3173 domain-containing protein</fullName>
    </recommendedName>
</protein>
<sequence length="67" mass="7883">MEKDFDTMVNRSDLINLGFKANQATQMIKEAKKFLINIEGVELYNNRQINMVPSRVIEELFHLKINK</sequence>
<dbReference type="OrthoDB" id="2187470at2"/>
<proteinExistence type="predicted"/>
<keyword evidence="2" id="KW-1185">Reference proteome</keyword>
<dbReference type="EMBL" id="LHUG01000004">
    <property type="protein sequence ID" value="PAB01432.1"/>
    <property type="molecule type" value="Genomic_DNA"/>
</dbReference>
<comment type="caution">
    <text evidence="1">The sequence shown here is derived from an EMBL/GenBank/DDBJ whole genome shotgun (WGS) entry which is preliminary data.</text>
</comment>
<dbReference type="InterPro" id="IPR021512">
    <property type="entry name" value="DUF3173"/>
</dbReference>
<name>A0A267HT64_9ENTE</name>
<evidence type="ECO:0008006" key="3">
    <source>
        <dbReference type="Google" id="ProtNLM"/>
    </source>
</evidence>
<evidence type="ECO:0000313" key="1">
    <source>
        <dbReference type="EMBL" id="PAB01432.1"/>
    </source>
</evidence>
<dbReference type="AlphaFoldDB" id="A0A267HT64"/>